<comment type="caution">
    <text evidence="1">The sequence shown here is derived from an EMBL/GenBank/DDBJ whole genome shotgun (WGS) entry which is preliminary data.</text>
</comment>
<dbReference type="EMBL" id="CAXAMN010012348">
    <property type="protein sequence ID" value="CAK9038023.1"/>
    <property type="molecule type" value="Genomic_DNA"/>
</dbReference>
<evidence type="ECO:0000313" key="2">
    <source>
        <dbReference type="Proteomes" id="UP001642484"/>
    </source>
</evidence>
<gene>
    <name evidence="1" type="ORF">CCMP2556_LOCUS20889</name>
</gene>
<evidence type="ECO:0000313" key="1">
    <source>
        <dbReference type="EMBL" id="CAK9038023.1"/>
    </source>
</evidence>
<accession>A0ABP0LFR6</accession>
<reference evidence="1 2" key="1">
    <citation type="submission" date="2024-02" db="EMBL/GenBank/DDBJ databases">
        <authorList>
            <person name="Chen Y."/>
            <person name="Shah S."/>
            <person name="Dougan E. K."/>
            <person name="Thang M."/>
            <person name="Chan C."/>
        </authorList>
    </citation>
    <scope>NUCLEOTIDE SEQUENCE [LARGE SCALE GENOMIC DNA]</scope>
</reference>
<dbReference type="Proteomes" id="UP001642484">
    <property type="component" value="Unassembled WGS sequence"/>
</dbReference>
<protein>
    <submittedName>
        <fullName evidence="1">Uncharacterized protein</fullName>
    </submittedName>
</protein>
<name>A0ABP0LFR6_9DINO</name>
<proteinExistence type="predicted"/>
<sequence length="119" mass="13365">MAHIGLQPFVSGLDWIPRWSSTIFNPRKTTRKTTIHSVRGARKAPGAAYAEVLSSDPFPAEAEKRALAALAWFGFEAWKRYSEDESNSSASTWKIVSRENSRLLKRSVDSFRCACTSKQ</sequence>
<keyword evidence="2" id="KW-1185">Reference proteome</keyword>
<organism evidence="1 2">
    <name type="scientific">Durusdinium trenchii</name>
    <dbReference type="NCBI Taxonomy" id="1381693"/>
    <lineage>
        <taxon>Eukaryota</taxon>
        <taxon>Sar</taxon>
        <taxon>Alveolata</taxon>
        <taxon>Dinophyceae</taxon>
        <taxon>Suessiales</taxon>
        <taxon>Symbiodiniaceae</taxon>
        <taxon>Durusdinium</taxon>
    </lineage>
</organism>